<dbReference type="NCBIfam" id="TIGR00696">
    <property type="entry name" value="wecG_tagA_cpsF"/>
    <property type="match status" value="1"/>
</dbReference>
<dbReference type="CDD" id="cd06533">
    <property type="entry name" value="Glyco_transf_WecG_TagA"/>
    <property type="match status" value="1"/>
</dbReference>
<dbReference type="RefSeq" id="WP_004114903.1">
    <property type="nucleotide sequence ID" value="NZ_AQHN01000053.1"/>
</dbReference>
<dbReference type="PANTHER" id="PTHR34136:SF1">
    <property type="entry name" value="UDP-N-ACETYL-D-MANNOSAMINURONIC ACID TRANSFERASE"/>
    <property type="match status" value="1"/>
</dbReference>
<accession>N6UDJ1</accession>
<keyword evidence="2 4" id="KW-0808">Transferase</keyword>
<dbReference type="Pfam" id="PF03808">
    <property type="entry name" value="Glyco_tran_WecG"/>
    <property type="match status" value="1"/>
</dbReference>
<dbReference type="PATRIC" id="fig|363754.4.peg.1819"/>
<dbReference type="AlphaFoldDB" id="N6UDJ1"/>
<gene>
    <name evidence="4" type="primary">cpsF</name>
    <name evidence="4" type="ORF">RHSP_11780</name>
</gene>
<evidence type="ECO:0000256" key="1">
    <source>
        <dbReference type="ARBA" id="ARBA00022676"/>
    </source>
</evidence>
<evidence type="ECO:0000256" key="2">
    <source>
        <dbReference type="ARBA" id="ARBA00022679"/>
    </source>
</evidence>
<name>N6UDJ1_9HYPH</name>
<proteinExistence type="predicted"/>
<evidence type="ECO:0000313" key="5">
    <source>
        <dbReference type="Proteomes" id="UP000012429"/>
    </source>
</evidence>
<protein>
    <submittedName>
        <fullName evidence="4">N-acetyl mannosamine transferase protein</fullName>
    </submittedName>
</protein>
<dbReference type="InterPro" id="IPR004629">
    <property type="entry name" value="WecG_TagA_CpsF"/>
</dbReference>
<sequence>MNKVADFSVAASRRTIFDLPVCDLNWEDALTFVNELASLPVGQTSISFVNAHNMLVMLRDDSYREVLERNLVLPDGVGLDIASRVAHGEPFPANLNGTDFVPALLTFMERTKRIGLLGGRRSVVEKAAEKLRQHAPWHEFIVISDGFFDPEKSHAVTAEISQQKIDVLIVGMGTPLQEKWVAEHVGPQHARLVLTVGALFDFVSGTVPRAPVLVRAIRSEWLFRLALEPSRLWRRYMVGVPLFLYQVIRHQFSRRERIDRTETQQARPRLMPPDKLAS</sequence>
<dbReference type="EMBL" id="AQHN01000053">
    <property type="protein sequence ID" value="ENN88238.1"/>
    <property type="molecule type" value="Genomic_DNA"/>
</dbReference>
<evidence type="ECO:0000313" key="4">
    <source>
        <dbReference type="EMBL" id="ENN88238.1"/>
    </source>
</evidence>
<dbReference type="Proteomes" id="UP000012429">
    <property type="component" value="Unassembled WGS sequence"/>
</dbReference>
<organism evidence="4 5">
    <name type="scientific">Rhizobium freirei PRF 81</name>
    <dbReference type="NCBI Taxonomy" id="363754"/>
    <lineage>
        <taxon>Bacteria</taxon>
        <taxon>Pseudomonadati</taxon>
        <taxon>Pseudomonadota</taxon>
        <taxon>Alphaproteobacteria</taxon>
        <taxon>Hyphomicrobiales</taxon>
        <taxon>Rhizobiaceae</taxon>
        <taxon>Rhizobium/Agrobacterium group</taxon>
        <taxon>Rhizobium</taxon>
    </lineage>
</organism>
<keyword evidence="5" id="KW-1185">Reference proteome</keyword>
<reference evidence="4 5" key="1">
    <citation type="journal article" date="2012" name="BMC Genomics">
        <title>Genomic basis of broad host range and environmental adaptability of Rhizobium tropici CIAT 899 and Rhizobium sp. PRF 81 which are used in inoculants for common bean (Phaseolus vulgaris L.).</title>
        <authorList>
            <person name="Ormeno-Orrillo E."/>
            <person name="Menna P."/>
            <person name="Almeida L.G."/>
            <person name="Ollero F.J."/>
            <person name="Nicolas M.F."/>
            <person name="Pains Rodrigues E."/>
            <person name="Shigueyoshi Nakatani A."/>
            <person name="Silva Batista J.S."/>
            <person name="Oliveira Chueire L.M."/>
            <person name="Souza R.C."/>
            <person name="Ribeiro Vasconcelos A.T."/>
            <person name="Megias M."/>
            <person name="Hungria M."/>
            <person name="Martinez-Romero E."/>
        </authorList>
    </citation>
    <scope>NUCLEOTIDE SEQUENCE [LARGE SCALE GENOMIC DNA]</scope>
    <source>
        <strain evidence="4 5">PRF 81</strain>
    </source>
</reference>
<dbReference type="OrthoDB" id="9771846at2"/>
<feature type="region of interest" description="Disordered" evidence="3">
    <location>
        <begin position="259"/>
        <end position="278"/>
    </location>
</feature>
<dbReference type="GO" id="GO:0016758">
    <property type="term" value="F:hexosyltransferase activity"/>
    <property type="evidence" value="ECO:0007669"/>
    <property type="project" value="TreeGrafter"/>
</dbReference>
<keyword evidence="1" id="KW-0328">Glycosyltransferase</keyword>
<evidence type="ECO:0000256" key="3">
    <source>
        <dbReference type="SAM" id="MobiDB-lite"/>
    </source>
</evidence>
<comment type="caution">
    <text evidence="4">The sequence shown here is derived from an EMBL/GenBank/DDBJ whole genome shotgun (WGS) entry which is preliminary data.</text>
</comment>
<dbReference type="PANTHER" id="PTHR34136">
    <property type="match status" value="1"/>
</dbReference>
<dbReference type="STRING" id="363754.RHSP_11780"/>